<dbReference type="PANTHER" id="PTHR13504:SF40">
    <property type="entry name" value="FIDO DOMAIN-CONTAINING PROTEIN"/>
    <property type="match status" value="1"/>
</dbReference>
<dbReference type="Gene3D" id="1.10.3290.10">
    <property type="entry name" value="Fido-like domain"/>
    <property type="match status" value="1"/>
</dbReference>
<dbReference type="GO" id="GO:0005524">
    <property type="term" value="F:ATP binding"/>
    <property type="evidence" value="ECO:0007669"/>
    <property type="project" value="UniProtKB-KW"/>
</dbReference>
<evidence type="ECO:0000256" key="1">
    <source>
        <dbReference type="PIRSR" id="PIRSR640198-1"/>
    </source>
</evidence>
<feature type="binding site" evidence="2">
    <location>
        <begin position="279"/>
        <end position="280"/>
    </location>
    <ligand>
        <name>ATP</name>
        <dbReference type="ChEBI" id="CHEBI:30616"/>
    </ligand>
</feature>
<dbReference type="OrthoDB" id="9813719at2"/>
<dbReference type="SUPFAM" id="SSF140931">
    <property type="entry name" value="Fic-like"/>
    <property type="match status" value="1"/>
</dbReference>
<dbReference type="PROSITE" id="PS51459">
    <property type="entry name" value="FIDO"/>
    <property type="match status" value="1"/>
</dbReference>
<protein>
    <recommendedName>
        <fullName evidence="4">Fido domain-containing protein</fullName>
    </recommendedName>
</protein>
<evidence type="ECO:0000259" key="4">
    <source>
        <dbReference type="PROSITE" id="PS51459"/>
    </source>
</evidence>
<name>A0A1Y3XKT0_9ACTN</name>
<feature type="domain" description="Fido" evidence="4">
    <location>
        <begin position="152"/>
        <end position="301"/>
    </location>
</feature>
<dbReference type="AlphaFoldDB" id="A0A1Y3XKT0"/>
<proteinExistence type="predicted"/>
<dbReference type="InterPro" id="IPR003812">
    <property type="entry name" value="Fido"/>
</dbReference>
<evidence type="ECO:0000313" key="5">
    <source>
        <dbReference type="EMBL" id="OUN83867.1"/>
    </source>
</evidence>
<dbReference type="InterPro" id="IPR040198">
    <property type="entry name" value="Fido_containing"/>
</dbReference>
<organism evidence="5 6">
    <name type="scientific">[Collinsella] massiliensis</name>
    <dbReference type="NCBI Taxonomy" id="1232426"/>
    <lineage>
        <taxon>Bacteria</taxon>
        <taxon>Bacillati</taxon>
        <taxon>Actinomycetota</taxon>
        <taxon>Coriobacteriia</taxon>
        <taxon>Coriobacteriales</taxon>
        <taxon>Coriobacteriaceae</taxon>
        <taxon>Enorma</taxon>
    </lineage>
</organism>
<feature type="coiled-coil region" evidence="3">
    <location>
        <begin position="310"/>
        <end position="337"/>
    </location>
</feature>
<dbReference type="EMBL" id="NFIE01000036">
    <property type="protein sequence ID" value="OUN83867.1"/>
    <property type="molecule type" value="Genomic_DNA"/>
</dbReference>
<comment type="caution">
    <text evidence="5">The sequence shown here is derived from an EMBL/GenBank/DDBJ whole genome shotgun (WGS) entry which is preliminary data.</text>
</comment>
<feature type="binding site" evidence="2">
    <location>
        <begin position="242"/>
        <end position="249"/>
    </location>
    <ligand>
        <name>ATP</name>
        <dbReference type="ChEBI" id="CHEBI:30616"/>
    </ligand>
</feature>
<keyword evidence="3" id="KW-0175">Coiled coil</keyword>
<keyword evidence="6" id="KW-1185">Reference proteome</keyword>
<dbReference type="PANTHER" id="PTHR13504">
    <property type="entry name" value="FIDO DOMAIN-CONTAINING PROTEIN DDB_G0283145"/>
    <property type="match status" value="1"/>
</dbReference>
<sequence length="416" mass="46795">MSYPTLEKLFYADSSSDRFSTHEQRYQTRLQNESTFRTGIQLEHGELFLAVPRELSHATERTLRRERRVSALWRALPPIALGAYIRALILDEVVYSNEMEGVHSTRREIEIALDRAQTGAHTQKAGRKTAHTPFVEMARLYLNLTDDAASPSTLEDIRAIYDSVVADAIDPADLPGATLFRTGSVVIEDERGRTIHRGVTPESEIERMMTQWLKLARDEEMPELYSALLCHFLFGYIHPFYDGNGRTGRYLLALHLSSPLSQPTVLSLSRVIAENKAAYYKAFDVTERRLNHAEGTHFVLALLDLVESAQEQLIADLEEKRSALDTLNERLNILEGKLSSRECSTLYYAAQMQLYSAFQETKLADLTSYLGVSTPTARKALTSLSDAHGLMGRVSQRPPIYKLTQKGLEELGLAGA</sequence>
<evidence type="ECO:0000256" key="2">
    <source>
        <dbReference type="PIRSR" id="PIRSR640198-2"/>
    </source>
</evidence>
<reference evidence="6" key="1">
    <citation type="submission" date="2017-04" db="EMBL/GenBank/DDBJ databases">
        <title>Function of individual gut microbiota members based on whole genome sequencing of pure cultures obtained from chicken caecum.</title>
        <authorList>
            <person name="Medvecky M."/>
            <person name="Cejkova D."/>
            <person name="Polansky O."/>
            <person name="Karasova D."/>
            <person name="Kubasova T."/>
            <person name="Cizek A."/>
            <person name="Rychlik I."/>
        </authorList>
    </citation>
    <scope>NUCLEOTIDE SEQUENCE [LARGE SCALE GENOMIC DNA]</scope>
    <source>
        <strain evidence="6">An5</strain>
    </source>
</reference>
<gene>
    <name evidence="5" type="ORF">B5G02_09915</name>
</gene>
<evidence type="ECO:0000313" key="6">
    <source>
        <dbReference type="Proteomes" id="UP000195781"/>
    </source>
</evidence>
<dbReference type="Pfam" id="PF02661">
    <property type="entry name" value="Fic"/>
    <property type="match status" value="1"/>
</dbReference>
<keyword evidence="2" id="KW-0067">ATP-binding</keyword>
<accession>A0A1Y3XKT0</accession>
<feature type="active site" evidence="1">
    <location>
        <position position="238"/>
    </location>
</feature>
<evidence type="ECO:0000256" key="3">
    <source>
        <dbReference type="SAM" id="Coils"/>
    </source>
</evidence>
<dbReference type="InterPro" id="IPR036597">
    <property type="entry name" value="Fido-like_dom_sf"/>
</dbReference>
<keyword evidence="2" id="KW-0547">Nucleotide-binding</keyword>
<dbReference type="Proteomes" id="UP000195781">
    <property type="component" value="Unassembled WGS sequence"/>
</dbReference>
<dbReference type="RefSeq" id="WP_019239392.1">
    <property type="nucleotide sequence ID" value="NZ_CABKRW010000066.1"/>
</dbReference>